<proteinExistence type="predicted"/>
<protein>
    <submittedName>
        <fullName evidence="1">Uncharacterized protein</fullName>
    </submittedName>
</protein>
<sequence length="142" mass="16059">MDLYLMIFIERCGSALLGCCSPKVGLRIAMPFFKLWHESHWNETAGREADGDLARFWRLAEECAWQLGEQDIWLGFFASRVQPAVYSCPCFEGVAFVESGPFSSFLQLPLKLEAKSISTFAKRESQMVTAVWPLCPIGCYSM</sequence>
<accession>A0ACB8FBL8</accession>
<dbReference type="Proteomes" id="UP000827872">
    <property type="component" value="Linkage Group LG08"/>
</dbReference>
<evidence type="ECO:0000313" key="2">
    <source>
        <dbReference type="Proteomes" id="UP000827872"/>
    </source>
</evidence>
<reference evidence="1" key="1">
    <citation type="submission" date="2021-08" db="EMBL/GenBank/DDBJ databases">
        <title>The first chromosome-level gecko genome reveals the dynamic sex chromosomes of Neotropical dwarf geckos (Sphaerodactylidae: Sphaerodactylus).</title>
        <authorList>
            <person name="Pinto B.J."/>
            <person name="Keating S.E."/>
            <person name="Gamble T."/>
        </authorList>
    </citation>
    <scope>NUCLEOTIDE SEQUENCE</scope>
    <source>
        <strain evidence="1">TG3544</strain>
    </source>
</reference>
<evidence type="ECO:0000313" key="1">
    <source>
        <dbReference type="EMBL" id="KAH8002541.1"/>
    </source>
</evidence>
<dbReference type="EMBL" id="CM037621">
    <property type="protein sequence ID" value="KAH8002541.1"/>
    <property type="molecule type" value="Genomic_DNA"/>
</dbReference>
<keyword evidence="2" id="KW-1185">Reference proteome</keyword>
<gene>
    <name evidence="1" type="ORF">K3G42_025634</name>
</gene>
<comment type="caution">
    <text evidence="1">The sequence shown here is derived from an EMBL/GenBank/DDBJ whole genome shotgun (WGS) entry which is preliminary data.</text>
</comment>
<name>A0ACB8FBL8_9SAUR</name>
<organism evidence="1 2">
    <name type="scientific">Sphaerodactylus townsendi</name>
    <dbReference type="NCBI Taxonomy" id="933632"/>
    <lineage>
        <taxon>Eukaryota</taxon>
        <taxon>Metazoa</taxon>
        <taxon>Chordata</taxon>
        <taxon>Craniata</taxon>
        <taxon>Vertebrata</taxon>
        <taxon>Euteleostomi</taxon>
        <taxon>Lepidosauria</taxon>
        <taxon>Squamata</taxon>
        <taxon>Bifurcata</taxon>
        <taxon>Gekkota</taxon>
        <taxon>Sphaerodactylidae</taxon>
        <taxon>Sphaerodactylus</taxon>
    </lineage>
</organism>